<evidence type="ECO:0000256" key="4">
    <source>
        <dbReference type="ARBA" id="ARBA00023002"/>
    </source>
</evidence>
<gene>
    <name evidence="7" type="ORF">HNP84_008712</name>
</gene>
<keyword evidence="2" id="KW-0285">Flavoprotein</keyword>
<dbReference type="InterPro" id="IPR028202">
    <property type="entry name" value="Reductase_C"/>
</dbReference>
<reference evidence="7 8" key="1">
    <citation type="submission" date="2020-08" db="EMBL/GenBank/DDBJ databases">
        <title>Genomic Encyclopedia of Type Strains, Phase IV (KMG-IV): sequencing the most valuable type-strain genomes for metagenomic binning, comparative biology and taxonomic classification.</title>
        <authorList>
            <person name="Goeker M."/>
        </authorList>
    </citation>
    <scope>NUCLEOTIDE SEQUENCE [LARGE SCALE GENOMIC DNA]</scope>
    <source>
        <strain evidence="7 8">DSM 45615</strain>
    </source>
</reference>
<protein>
    <submittedName>
        <fullName evidence="7">NADPH-dependent 2,4-dienoyl-CoA reductase/sulfur reductase-like enzyme</fullName>
    </submittedName>
</protein>
<dbReference type="GO" id="GO:0005737">
    <property type="term" value="C:cytoplasm"/>
    <property type="evidence" value="ECO:0007669"/>
    <property type="project" value="TreeGrafter"/>
</dbReference>
<dbReference type="GO" id="GO:0016651">
    <property type="term" value="F:oxidoreductase activity, acting on NAD(P)H"/>
    <property type="evidence" value="ECO:0007669"/>
    <property type="project" value="TreeGrafter"/>
</dbReference>
<evidence type="ECO:0000256" key="3">
    <source>
        <dbReference type="ARBA" id="ARBA00022827"/>
    </source>
</evidence>
<dbReference type="Proteomes" id="UP000578449">
    <property type="component" value="Unassembled WGS sequence"/>
</dbReference>
<dbReference type="Gene3D" id="3.50.50.60">
    <property type="entry name" value="FAD/NAD(P)-binding domain"/>
    <property type="match status" value="2"/>
</dbReference>
<feature type="domain" description="FAD/NAD(P)-binding" evidence="5">
    <location>
        <begin position="5"/>
        <end position="299"/>
    </location>
</feature>
<dbReference type="SUPFAM" id="SSF51905">
    <property type="entry name" value="FAD/NAD(P)-binding domain"/>
    <property type="match status" value="1"/>
</dbReference>
<evidence type="ECO:0000259" key="6">
    <source>
        <dbReference type="Pfam" id="PF14759"/>
    </source>
</evidence>
<organism evidence="7 8">
    <name type="scientific">Thermocatellispora tengchongensis</name>
    <dbReference type="NCBI Taxonomy" id="1073253"/>
    <lineage>
        <taxon>Bacteria</taxon>
        <taxon>Bacillati</taxon>
        <taxon>Actinomycetota</taxon>
        <taxon>Actinomycetes</taxon>
        <taxon>Streptosporangiales</taxon>
        <taxon>Streptosporangiaceae</taxon>
        <taxon>Thermocatellispora</taxon>
    </lineage>
</organism>
<comment type="caution">
    <text evidence="7">The sequence shown here is derived from an EMBL/GenBank/DDBJ whole genome shotgun (WGS) entry which is preliminary data.</text>
</comment>
<dbReference type="Pfam" id="PF14759">
    <property type="entry name" value="Reductase_C"/>
    <property type="match status" value="1"/>
</dbReference>
<evidence type="ECO:0000313" key="8">
    <source>
        <dbReference type="Proteomes" id="UP000578449"/>
    </source>
</evidence>
<evidence type="ECO:0000256" key="1">
    <source>
        <dbReference type="ARBA" id="ARBA00001974"/>
    </source>
</evidence>
<comment type="cofactor">
    <cofactor evidence="1">
        <name>FAD</name>
        <dbReference type="ChEBI" id="CHEBI:57692"/>
    </cofactor>
</comment>
<dbReference type="InterPro" id="IPR023753">
    <property type="entry name" value="FAD/NAD-binding_dom"/>
</dbReference>
<dbReference type="PANTHER" id="PTHR43557:SF2">
    <property type="entry name" value="RIESKE DOMAIN-CONTAINING PROTEIN-RELATED"/>
    <property type="match status" value="1"/>
</dbReference>
<proteinExistence type="predicted"/>
<dbReference type="RefSeq" id="WP_185055800.1">
    <property type="nucleotide sequence ID" value="NZ_BAABIX010000014.1"/>
</dbReference>
<name>A0A840PMP6_9ACTN</name>
<dbReference type="PRINTS" id="PR00411">
    <property type="entry name" value="PNDRDTASEI"/>
</dbReference>
<dbReference type="SUPFAM" id="SSF55424">
    <property type="entry name" value="FAD/NAD-linked reductases, dimerisation (C-terminal) domain"/>
    <property type="match status" value="1"/>
</dbReference>
<dbReference type="PANTHER" id="PTHR43557">
    <property type="entry name" value="APOPTOSIS-INDUCING FACTOR 1"/>
    <property type="match status" value="1"/>
</dbReference>
<keyword evidence="4" id="KW-0560">Oxidoreductase</keyword>
<dbReference type="EMBL" id="JACHGN010000026">
    <property type="protein sequence ID" value="MBB5138950.1"/>
    <property type="molecule type" value="Genomic_DNA"/>
</dbReference>
<evidence type="ECO:0000256" key="2">
    <source>
        <dbReference type="ARBA" id="ARBA00022630"/>
    </source>
</evidence>
<sequence length="408" mass="42625">MAGDSVVIVGGGLAGLRTAEALRRQGHSGPLTLVAAEEHLPYDRPPLSKSLLTGQDPAPRWLRPEEAYAELGLDLRLSRRAVALDTARREVALDDGDALPYARLVIATGARARTIAAFARHANVLTLRTWDDCLALRTELGRARHVTVVGGGVLGCEIAASARTLGLEVTLVEALEQPLARVVGGTVGAAVAALHRDRGVDLRLSTSVVELLGEERAHTVVLSDGARLRTDLVVVAVGAAPNTEWLAGAGLELDDGVVCDATGAASAEGVFAAGDVARLPHPAGEGTVRLEHWSAAGDTAALVAANLFAAPGERRPLSEVPYFWSDQYDVKVQTLGLPGHGAEPVVVEGAAESGRFLALYAREGRVTGAVALSMPAALFRCRATIAERAPLSDALAAAPWTRRPRTPA</sequence>
<dbReference type="InterPro" id="IPR050446">
    <property type="entry name" value="FAD-oxidoreductase/Apoptosis"/>
</dbReference>
<feature type="domain" description="Reductase C-terminal" evidence="6">
    <location>
        <begin position="322"/>
        <end position="399"/>
    </location>
</feature>
<keyword evidence="8" id="KW-1185">Reference proteome</keyword>
<evidence type="ECO:0000313" key="7">
    <source>
        <dbReference type="EMBL" id="MBB5138950.1"/>
    </source>
</evidence>
<dbReference type="Pfam" id="PF07992">
    <property type="entry name" value="Pyr_redox_2"/>
    <property type="match status" value="1"/>
</dbReference>
<evidence type="ECO:0000259" key="5">
    <source>
        <dbReference type="Pfam" id="PF07992"/>
    </source>
</evidence>
<keyword evidence="3" id="KW-0274">FAD</keyword>
<dbReference type="InterPro" id="IPR036188">
    <property type="entry name" value="FAD/NAD-bd_sf"/>
</dbReference>
<dbReference type="PRINTS" id="PR00368">
    <property type="entry name" value="FADPNR"/>
</dbReference>
<dbReference type="InterPro" id="IPR016156">
    <property type="entry name" value="FAD/NAD-linked_Rdtase_dimer_sf"/>
</dbReference>
<accession>A0A840PMP6</accession>
<dbReference type="Gene3D" id="3.30.390.30">
    <property type="match status" value="1"/>
</dbReference>
<dbReference type="AlphaFoldDB" id="A0A840PMP6"/>